<dbReference type="Pfam" id="PF13855">
    <property type="entry name" value="LRR_8"/>
    <property type="match status" value="3"/>
</dbReference>
<dbReference type="Proteomes" id="UP000579812">
    <property type="component" value="Unassembled WGS sequence"/>
</dbReference>
<keyword evidence="2" id="KW-0732">Signal</keyword>
<evidence type="ECO:0000256" key="3">
    <source>
        <dbReference type="ARBA" id="ARBA00022737"/>
    </source>
</evidence>
<dbReference type="SMART" id="SM00369">
    <property type="entry name" value="LRR_TYP"/>
    <property type="match status" value="10"/>
</dbReference>
<keyword evidence="1" id="KW-0433">Leucine-rich repeat</keyword>
<evidence type="ECO:0000259" key="4">
    <source>
        <dbReference type="SMART" id="SM00013"/>
    </source>
</evidence>
<name>A0A7J6C7D9_9TELE</name>
<dbReference type="PANTHER" id="PTHR24373">
    <property type="entry name" value="SLIT RELATED LEUCINE-RICH REPEAT NEURONAL PROTEIN"/>
    <property type="match status" value="1"/>
</dbReference>
<dbReference type="InterPro" id="IPR050328">
    <property type="entry name" value="Dev_Immune_Receptor"/>
</dbReference>
<accession>A0A7J6C7D9</accession>
<evidence type="ECO:0000256" key="2">
    <source>
        <dbReference type="ARBA" id="ARBA00022729"/>
    </source>
</evidence>
<evidence type="ECO:0000313" key="6">
    <source>
        <dbReference type="Proteomes" id="UP000579812"/>
    </source>
</evidence>
<dbReference type="FunFam" id="3.80.10.10:FF:000014">
    <property type="entry name" value="Leucine-rich repeat and immunoglobulin-like domain-containing nogo receptor-interacting protein 1"/>
    <property type="match status" value="1"/>
</dbReference>
<dbReference type="SUPFAM" id="SSF52058">
    <property type="entry name" value="L domain-like"/>
    <property type="match status" value="1"/>
</dbReference>
<sequence length="414" mass="46964">MFTRTETGRWELEVRGASAEEHIVRGSGFLEVERLNVTKCIFNNHCTQHTNLKTSGYENWHHKSTLEGGKMFMDLCGWWGAWTVLLLWCINLSAADLTCPQKCTCYPDTLEVNCSSRHLTGVPEGLPNNAKRLDLSRNQLKTLARRQFSSLSKLEDLDLSENIISMIEVETFQGLKNLRYLRIKNNRLKILPVGVFSGLSNLRHLDISENEILVFLDYTFRDMINLQQLDAGENDLVFISQRAFVGLQALKELNVDRSNLTSIPTEALSQLQSLTKLRLRKLTISVLPNNAFRRLHQLRTLQILHWPSLETLTSNSLVGLNLTTLILSNCNLSAIPYAALRPLTYLQYLDLSYNPITSIQGNLLGELLRLQELHLVGGNLLRIEPGAFRGLVQFRLLNVSSIVCPHWKKASSTP</sequence>
<dbReference type="AlphaFoldDB" id="A0A7J6C7D9"/>
<dbReference type="InterPro" id="IPR003591">
    <property type="entry name" value="Leu-rich_rpt_typical-subtyp"/>
</dbReference>
<feature type="domain" description="LRRNT" evidence="4">
    <location>
        <begin position="98"/>
        <end position="132"/>
    </location>
</feature>
<gene>
    <name evidence="5" type="ORF">G5714_015989</name>
</gene>
<dbReference type="PROSITE" id="PS51450">
    <property type="entry name" value="LRR"/>
    <property type="match status" value="2"/>
</dbReference>
<evidence type="ECO:0000313" key="5">
    <source>
        <dbReference type="EMBL" id="KAF4103106.1"/>
    </source>
</evidence>
<comment type="caution">
    <text evidence="5">The sequence shown here is derived from an EMBL/GenBank/DDBJ whole genome shotgun (WGS) entry which is preliminary data.</text>
</comment>
<keyword evidence="6" id="KW-1185">Reference proteome</keyword>
<dbReference type="SMART" id="SM00013">
    <property type="entry name" value="LRRNT"/>
    <property type="match status" value="1"/>
</dbReference>
<organism evidence="5 6">
    <name type="scientific">Onychostoma macrolepis</name>
    <dbReference type="NCBI Taxonomy" id="369639"/>
    <lineage>
        <taxon>Eukaryota</taxon>
        <taxon>Metazoa</taxon>
        <taxon>Chordata</taxon>
        <taxon>Craniata</taxon>
        <taxon>Vertebrata</taxon>
        <taxon>Euteleostomi</taxon>
        <taxon>Actinopterygii</taxon>
        <taxon>Neopterygii</taxon>
        <taxon>Teleostei</taxon>
        <taxon>Ostariophysi</taxon>
        <taxon>Cypriniformes</taxon>
        <taxon>Cyprinidae</taxon>
        <taxon>Acrossocheilinae</taxon>
        <taxon>Onychostoma</taxon>
    </lineage>
</organism>
<dbReference type="InterPro" id="IPR001611">
    <property type="entry name" value="Leu-rich_rpt"/>
</dbReference>
<dbReference type="GO" id="GO:0005615">
    <property type="term" value="C:extracellular space"/>
    <property type="evidence" value="ECO:0007669"/>
    <property type="project" value="TreeGrafter"/>
</dbReference>
<evidence type="ECO:0000256" key="1">
    <source>
        <dbReference type="ARBA" id="ARBA00022614"/>
    </source>
</evidence>
<keyword evidence="3" id="KW-0677">Repeat</keyword>
<dbReference type="SMART" id="SM00365">
    <property type="entry name" value="LRR_SD22"/>
    <property type="match status" value="3"/>
</dbReference>
<dbReference type="InterPro" id="IPR032675">
    <property type="entry name" value="LRR_dom_sf"/>
</dbReference>
<dbReference type="GO" id="GO:0031012">
    <property type="term" value="C:extracellular matrix"/>
    <property type="evidence" value="ECO:0007669"/>
    <property type="project" value="TreeGrafter"/>
</dbReference>
<dbReference type="InterPro" id="IPR000372">
    <property type="entry name" value="LRRNT"/>
</dbReference>
<reference evidence="5 6" key="1">
    <citation type="submission" date="2020-04" db="EMBL/GenBank/DDBJ databases">
        <title>Chromosome-level genome assembly of a cyprinid fish Onychostoma macrolepis by integration of Nanopore Sequencing, Bionano and Hi-C technology.</title>
        <authorList>
            <person name="Wang D."/>
        </authorList>
    </citation>
    <scope>NUCLEOTIDE SEQUENCE [LARGE SCALE GENOMIC DNA]</scope>
    <source>
        <strain evidence="5">SWU-2019</strain>
        <tissue evidence="5">Muscle</tissue>
    </source>
</reference>
<dbReference type="EMBL" id="JAAMOB010000016">
    <property type="protein sequence ID" value="KAF4103106.1"/>
    <property type="molecule type" value="Genomic_DNA"/>
</dbReference>
<proteinExistence type="predicted"/>
<dbReference type="Gene3D" id="3.80.10.10">
    <property type="entry name" value="Ribonuclease Inhibitor"/>
    <property type="match status" value="1"/>
</dbReference>
<dbReference type="PANTHER" id="PTHR24373:SF370">
    <property type="entry name" value="FISH-LIPS, ISOFORM E"/>
    <property type="match status" value="1"/>
</dbReference>
<protein>
    <recommendedName>
        <fullName evidence="4">LRRNT domain-containing protein</fullName>
    </recommendedName>
</protein>